<name>A0ABN7SYB2_OIKDI</name>
<sequence length="410" mass="46643">MRVLSNVIACLASAEVISPTGSYTDSRGLQRDTFQINKTLSTDDYHFVVLGDWGGRPAPLYTSPLQVSGAVALMKYAKLYKPEYVVSIGDHFYFNGIESVQDRRWERTFENVYDSAEMMVPWYPAMGNHDWDKLPEDTEGDRLGNGWAQIEYSAHGTGRWTHPDLFFTTEYTTGDGTIVKTIVIDTPTLTGVYSGEPPLPDRDDPRCSNFYNLDCPLKRLNPLFPEISAWAFEWIEEELVKSEHADYLFVAGHYQIVDTGGIYDYELFRRLDPLFEKYRVNAFFQGHKHTHEHAIRSPKLFPESGEENEGTVHYITTGAGALLDVEAVIFEILQAGPSPRSGCHERWENSGNDNGQAICKYYWSTRHMNSGFTSVHVTKERAKVSFVTAEVENPADDFIVGHEYELFPRK</sequence>
<dbReference type="InterPro" id="IPR029052">
    <property type="entry name" value="Metallo-depent_PP-like"/>
</dbReference>
<keyword evidence="2" id="KW-0378">Hydrolase</keyword>
<dbReference type="Gene3D" id="3.60.21.10">
    <property type="match status" value="1"/>
</dbReference>
<organism evidence="4 5">
    <name type="scientific">Oikopleura dioica</name>
    <name type="common">Tunicate</name>
    <dbReference type="NCBI Taxonomy" id="34765"/>
    <lineage>
        <taxon>Eukaryota</taxon>
        <taxon>Metazoa</taxon>
        <taxon>Chordata</taxon>
        <taxon>Tunicata</taxon>
        <taxon>Appendicularia</taxon>
        <taxon>Copelata</taxon>
        <taxon>Oikopleuridae</taxon>
        <taxon>Oikopleura</taxon>
    </lineage>
</organism>
<evidence type="ECO:0000313" key="4">
    <source>
        <dbReference type="EMBL" id="CAG5110345.1"/>
    </source>
</evidence>
<protein>
    <submittedName>
        <fullName evidence="4">Oidioi.mRNA.OKI2018_I69.chr2.g4757.t1.cds</fullName>
    </submittedName>
</protein>
<gene>
    <name evidence="4" type="ORF">OKIOD_LOCUS13522</name>
</gene>
<dbReference type="PANTHER" id="PTHR10161:SF14">
    <property type="entry name" value="TARTRATE-RESISTANT ACID PHOSPHATASE TYPE 5"/>
    <property type="match status" value="1"/>
</dbReference>
<dbReference type="InterPro" id="IPR051558">
    <property type="entry name" value="Metallophosphoesterase_PAP"/>
</dbReference>
<keyword evidence="1" id="KW-0732">Signal</keyword>
<dbReference type="SUPFAM" id="SSF56300">
    <property type="entry name" value="Metallo-dependent phosphatases"/>
    <property type="match status" value="1"/>
</dbReference>
<dbReference type="Pfam" id="PF00149">
    <property type="entry name" value="Metallophos"/>
    <property type="match status" value="1"/>
</dbReference>
<accession>A0ABN7SYB2</accession>
<feature type="domain" description="Calcineurin-like phosphoesterase" evidence="3">
    <location>
        <begin position="46"/>
        <end position="290"/>
    </location>
</feature>
<dbReference type="PANTHER" id="PTHR10161">
    <property type="entry name" value="TARTRATE-RESISTANT ACID PHOSPHATASE TYPE 5"/>
    <property type="match status" value="1"/>
</dbReference>
<evidence type="ECO:0000256" key="2">
    <source>
        <dbReference type="ARBA" id="ARBA00022801"/>
    </source>
</evidence>
<keyword evidence="5" id="KW-1185">Reference proteome</keyword>
<evidence type="ECO:0000259" key="3">
    <source>
        <dbReference type="Pfam" id="PF00149"/>
    </source>
</evidence>
<dbReference type="Proteomes" id="UP001158576">
    <property type="component" value="Chromosome 2"/>
</dbReference>
<reference evidence="4 5" key="1">
    <citation type="submission" date="2021-04" db="EMBL/GenBank/DDBJ databases">
        <authorList>
            <person name="Bliznina A."/>
        </authorList>
    </citation>
    <scope>NUCLEOTIDE SEQUENCE [LARGE SCALE GENOMIC DNA]</scope>
</reference>
<proteinExistence type="predicted"/>
<evidence type="ECO:0000256" key="1">
    <source>
        <dbReference type="ARBA" id="ARBA00022729"/>
    </source>
</evidence>
<dbReference type="InterPro" id="IPR004843">
    <property type="entry name" value="Calcineurin-like_PHP"/>
</dbReference>
<evidence type="ECO:0000313" key="5">
    <source>
        <dbReference type="Proteomes" id="UP001158576"/>
    </source>
</evidence>
<dbReference type="EMBL" id="OU015567">
    <property type="protein sequence ID" value="CAG5110345.1"/>
    <property type="molecule type" value="Genomic_DNA"/>
</dbReference>